<feature type="domain" description="Flavin reductase like" evidence="3">
    <location>
        <begin position="45"/>
        <end position="192"/>
    </location>
</feature>
<keyword evidence="5" id="KW-1185">Reference proteome</keyword>
<dbReference type="InterPro" id="IPR050268">
    <property type="entry name" value="NADH-dep_flavin_reductase"/>
</dbReference>
<evidence type="ECO:0000313" key="5">
    <source>
        <dbReference type="Proteomes" id="UP001275440"/>
    </source>
</evidence>
<dbReference type="SMART" id="SM00903">
    <property type="entry name" value="Flavin_Reduct"/>
    <property type="match status" value="1"/>
</dbReference>
<protein>
    <submittedName>
        <fullName evidence="4">Flavin reductase</fullName>
    </submittedName>
</protein>
<evidence type="ECO:0000256" key="2">
    <source>
        <dbReference type="ARBA" id="ARBA00023002"/>
    </source>
</evidence>
<sequence length="197" mass="21120">MAARVPALGVPPNAPGSGVHGVDSTYDAAVSDAISGSSDGFSSIVDRLDYPMFVVTTRAVNERSGCLVGFATQSAIDPPRFLVGLSDKNRTFRVATAADHLAVHVLDRRHLSLARLFGERTGDEVDKFARCHWTEGPHGLPILDDAAAWFTGEILGRFDLGDHVGFLLAPDRGELRGGLTDLVTFRDVRDLDAGHDP</sequence>
<dbReference type="InterPro" id="IPR002563">
    <property type="entry name" value="Flavin_Rdtase-like_dom"/>
</dbReference>
<dbReference type="Proteomes" id="UP001275440">
    <property type="component" value="Unassembled WGS sequence"/>
</dbReference>
<organism evidence="4 5">
    <name type="scientific">Rhodococcus zopfii</name>
    <dbReference type="NCBI Taxonomy" id="43772"/>
    <lineage>
        <taxon>Bacteria</taxon>
        <taxon>Bacillati</taxon>
        <taxon>Actinomycetota</taxon>
        <taxon>Actinomycetes</taxon>
        <taxon>Mycobacteriales</taxon>
        <taxon>Nocardiaceae</taxon>
        <taxon>Rhodococcus</taxon>
    </lineage>
</organism>
<dbReference type="PANTHER" id="PTHR30466:SF15">
    <property type="entry name" value="POSSIBLE OXIDOREDUCTASE"/>
    <property type="match status" value="1"/>
</dbReference>
<proteinExistence type="inferred from homology"/>
<dbReference type="EMBL" id="WBMO01000001">
    <property type="protein sequence ID" value="MDV2476654.1"/>
    <property type="molecule type" value="Genomic_DNA"/>
</dbReference>
<dbReference type="SUPFAM" id="SSF50475">
    <property type="entry name" value="FMN-binding split barrel"/>
    <property type="match status" value="1"/>
</dbReference>
<comment type="caution">
    <text evidence="4">The sequence shown here is derived from an EMBL/GenBank/DDBJ whole genome shotgun (WGS) entry which is preliminary data.</text>
</comment>
<keyword evidence="2" id="KW-0560">Oxidoreductase</keyword>
<name>A0ABU3WRM4_9NOCA</name>
<dbReference type="Pfam" id="PF01613">
    <property type="entry name" value="Flavin_Reduct"/>
    <property type="match status" value="1"/>
</dbReference>
<dbReference type="InterPro" id="IPR012349">
    <property type="entry name" value="Split_barrel_FMN-bd"/>
</dbReference>
<reference evidence="4 5" key="1">
    <citation type="submission" date="2019-10" db="EMBL/GenBank/DDBJ databases">
        <title>Draft Genome Assembly of Rhodococcus zopfii DSM44189.</title>
        <authorList>
            <person name="Sutton J.M."/>
            <person name="Akob D.M."/>
            <person name="Bushman T.J."/>
        </authorList>
    </citation>
    <scope>NUCLEOTIDE SEQUENCE [LARGE SCALE GENOMIC DNA]</scope>
    <source>
        <strain evidence="4 5">DSM 44189</strain>
    </source>
</reference>
<evidence type="ECO:0000259" key="3">
    <source>
        <dbReference type="SMART" id="SM00903"/>
    </source>
</evidence>
<gene>
    <name evidence="4" type="ORF">F8M49_17415</name>
</gene>
<dbReference type="Gene3D" id="2.30.110.10">
    <property type="entry name" value="Electron Transport, Fmn-binding Protein, Chain A"/>
    <property type="match status" value="1"/>
</dbReference>
<accession>A0ABU3WRM4</accession>
<comment type="similarity">
    <text evidence="1">Belongs to the non-flavoprotein flavin reductase family.</text>
</comment>
<evidence type="ECO:0000256" key="1">
    <source>
        <dbReference type="ARBA" id="ARBA00008898"/>
    </source>
</evidence>
<evidence type="ECO:0000313" key="4">
    <source>
        <dbReference type="EMBL" id="MDV2476654.1"/>
    </source>
</evidence>
<dbReference type="PANTHER" id="PTHR30466">
    <property type="entry name" value="FLAVIN REDUCTASE"/>
    <property type="match status" value="1"/>
</dbReference>